<dbReference type="InterPro" id="IPR011006">
    <property type="entry name" value="CheY-like_superfamily"/>
</dbReference>
<dbReference type="SMART" id="SM01012">
    <property type="entry name" value="ANTAR"/>
    <property type="match status" value="1"/>
</dbReference>
<dbReference type="Pfam" id="PF21332">
    <property type="entry name" value="AmiR_N"/>
    <property type="match status" value="1"/>
</dbReference>
<evidence type="ECO:0000313" key="3">
    <source>
        <dbReference type="Proteomes" id="UP000326202"/>
    </source>
</evidence>
<organism evidence="2 3">
    <name type="scientific">Hypericibacter terrae</name>
    <dbReference type="NCBI Taxonomy" id="2602015"/>
    <lineage>
        <taxon>Bacteria</taxon>
        <taxon>Pseudomonadati</taxon>
        <taxon>Pseudomonadota</taxon>
        <taxon>Alphaproteobacteria</taxon>
        <taxon>Rhodospirillales</taxon>
        <taxon>Dongiaceae</taxon>
        <taxon>Hypericibacter</taxon>
    </lineage>
</organism>
<accession>A0A5J6MLV6</accession>
<feature type="domain" description="ANTAR" evidence="1">
    <location>
        <begin position="99"/>
        <end position="160"/>
    </location>
</feature>
<dbReference type="EMBL" id="CP042906">
    <property type="protein sequence ID" value="QEX18117.1"/>
    <property type="molecule type" value="Genomic_DNA"/>
</dbReference>
<dbReference type="InterPro" id="IPR036388">
    <property type="entry name" value="WH-like_DNA-bd_sf"/>
</dbReference>
<evidence type="ECO:0000259" key="1">
    <source>
        <dbReference type="PROSITE" id="PS50921"/>
    </source>
</evidence>
<dbReference type="Pfam" id="PF03861">
    <property type="entry name" value="ANTAR"/>
    <property type="match status" value="1"/>
</dbReference>
<sequence length="167" mass="19113">MIRELQRTRARVTHIWPPPASYPIDFDVIFSELVEDLPGRLPWSPGEPSCALIALLNEDCSLNAPMLRNCTPHGFVSLPVRPNDLVAALVIGLSQFQYEKRLRSRIDKLDDYIRAIRSVERAKTVIMSRKQLNEDEAYHFLRRQAMARRISIGELALAIVDTDEMLT</sequence>
<dbReference type="SUPFAM" id="SSF52172">
    <property type="entry name" value="CheY-like"/>
    <property type="match status" value="1"/>
</dbReference>
<evidence type="ECO:0000313" key="2">
    <source>
        <dbReference type="EMBL" id="QEX18117.1"/>
    </source>
</evidence>
<dbReference type="GO" id="GO:0003723">
    <property type="term" value="F:RNA binding"/>
    <property type="evidence" value="ECO:0007669"/>
    <property type="project" value="InterPro"/>
</dbReference>
<reference evidence="2 3" key="1">
    <citation type="submission" date="2019-08" db="EMBL/GenBank/DDBJ databases">
        <title>Hyperibacter terrae gen. nov., sp. nov. and Hyperibacter viscosus sp. nov., two new members in the family Rhodospirillaceae isolated from the rhizosphere of Hypericum perforatum.</title>
        <authorList>
            <person name="Noviana Z."/>
        </authorList>
    </citation>
    <scope>NUCLEOTIDE SEQUENCE [LARGE SCALE GENOMIC DNA]</scope>
    <source>
        <strain evidence="2 3">R5913</strain>
    </source>
</reference>
<name>A0A5J6MLV6_9PROT</name>
<dbReference type="InterPro" id="IPR005561">
    <property type="entry name" value="ANTAR"/>
</dbReference>
<dbReference type="Gene3D" id="1.10.10.10">
    <property type="entry name" value="Winged helix-like DNA-binding domain superfamily/Winged helix DNA-binding domain"/>
    <property type="match status" value="1"/>
</dbReference>
<dbReference type="InterPro" id="IPR049021">
    <property type="entry name" value="AmiR_N"/>
</dbReference>
<dbReference type="Proteomes" id="UP000326202">
    <property type="component" value="Chromosome"/>
</dbReference>
<gene>
    <name evidence="2" type="primary">amiR</name>
    <name evidence="2" type="ORF">FRZ44_34210</name>
</gene>
<dbReference type="Gene3D" id="3.40.50.2300">
    <property type="match status" value="1"/>
</dbReference>
<keyword evidence="3" id="KW-1185">Reference proteome</keyword>
<proteinExistence type="predicted"/>
<dbReference type="KEGG" id="htq:FRZ44_34210"/>
<dbReference type="AlphaFoldDB" id="A0A5J6MLV6"/>
<protein>
    <submittedName>
        <fullName evidence="2">Transcription antitermination regulator</fullName>
    </submittedName>
</protein>
<dbReference type="PROSITE" id="PS50921">
    <property type="entry name" value="ANTAR"/>
    <property type="match status" value="1"/>
</dbReference>